<gene>
    <name evidence="12" type="ORF">PoMZ_10064</name>
</gene>
<reference evidence="12 13" key="1">
    <citation type="journal article" date="2019" name="Mol. Biol. Evol.">
        <title>Blast fungal genomes show frequent chromosomal changes, gene gains and losses, and effector gene turnover.</title>
        <authorList>
            <person name="Gomez Luciano L.B."/>
            <person name="Jason Tsai I."/>
            <person name="Chuma I."/>
            <person name="Tosa Y."/>
            <person name="Chen Y.H."/>
            <person name="Li J.Y."/>
            <person name="Li M.Y."/>
            <person name="Jade Lu M.Y."/>
            <person name="Nakayashiki H."/>
            <person name="Li W.H."/>
        </authorList>
    </citation>
    <scope>NUCLEOTIDE SEQUENCE [LARGE SCALE GENOMIC DNA]</scope>
    <source>
        <strain evidence="12">MZ5-1-6</strain>
    </source>
</reference>
<name>A0A4P7N1B0_PYROR</name>
<evidence type="ECO:0000256" key="8">
    <source>
        <dbReference type="ARBA" id="ARBA00023128"/>
    </source>
</evidence>
<dbReference type="PROSITE" id="PS50102">
    <property type="entry name" value="RRM"/>
    <property type="match status" value="1"/>
</dbReference>
<evidence type="ECO:0000256" key="1">
    <source>
        <dbReference type="ARBA" id="ARBA00004434"/>
    </source>
</evidence>
<dbReference type="Proteomes" id="UP000294847">
    <property type="component" value="Chromosome 1"/>
</dbReference>
<proteinExistence type="inferred from homology"/>
<accession>A0A4P7N1B0</accession>
<comment type="function">
    <text evidence="10 11">Plays a role in maintaining the mitochondrial genome and in controlling the mtDNA escape. Involved in the regulation of mtDNA nucleotide structure and number. May have a dispensable role in early maturation of pre-rRNA.</text>
</comment>
<evidence type="ECO:0000256" key="11">
    <source>
        <dbReference type="RuleBase" id="RU367108"/>
    </source>
</evidence>
<dbReference type="PANTHER" id="PTHR32198:SF2">
    <property type="entry name" value="MITOCHONDRIAL ESCAPE PROTEIN 2"/>
    <property type="match status" value="1"/>
</dbReference>
<comment type="subcellular location">
    <subcellularLocation>
        <location evidence="1 11">Mitochondrion inner membrane</location>
        <topology evidence="1 11">Single-pass membrane protein</topology>
    </subcellularLocation>
</comment>
<dbReference type="CDD" id="cd12433">
    <property type="entry name" value="RRM_Yme2p_like"/>
    <property type="match status" value="1"/>
</dbReference>
<dbReference type="PANTHER" id="PTHR32198">
    <property type="entry name" value="MITOCHONDRIAL ESCAPE PROTEIN 2"/>
    <property type="match status" value="1"/>
</dbReference>
<dbReference type="AlphaFoldDB" id="A0A4P7N1B0"/>
<dbReference type="Pfam" id="PF00076">
    <property type="entry name" value="RRM_1"/>
    <property type="match status" value="1"/>
</dbReference>
<evidence type="ECO:0000256" key="5">
    <source>
        <dbReference type="ARBA" id="ARBA00022792"/>
    </source>
</evidence>
<keyword evidence="4" id="KW-0812">Transmembrane</keyword>
<dbReference type="EMBL" id="CP034204">
    <property type="protein sequence ID" value="QBZ54366.1"/>
    <property type="molecule type" value="Genomic_DNA"/>
</dbReference>
<keyword evidence="8 11" id="KW-0496">Mitochondrion</keyword>
<keyword evidence="6" id="KW-0809">Transit peptide</keyword>
<dbReference type="InterPro" id="IPR018850">
    <property type="entry name" value="Mt_escape_2_C"/>
</dbReference>
<evidence type="ECO:0000256" key="6">
    <source>
        <dbReference type="ARBA" id="ARBA00022946"/>
    </source>
</evidence>
<protein>
    <recommendedName>
        <fullName evidence="3 11">Mitochondrial escape protein 2</fullName>
    </recommendedName>
</protein>
<evidence type="ECO:0000256" key="4">
    <source>
        <dbReference type="ARBA" id="ARBA00022692"/>
    </source>
</evidence>
<evidence type="ECO:0000256" key="7">
    <source>
        <dbReference type="ARBA" id="ARBA00022989"/>
    </source>
</evidence>
<evidence type="ECO:0000313" key="13">
    <source>
        <dbReference type="Proteomes" id="UP000294847"/>
    </source>
</evidence>
<evidence type="ECO:0000313" key="12">
    <source>
        <dbReference type="EMBL" id="QBZ54366.1"/>
    </source>
</evidence>
<keyword evidence="11" id="KW-0507">mRNA processing</keyword>
<evidence type="ECO:0000256" key="9">
    <source>
        <dbReference type="ARBA" id="ARBA00023136"/>
    </source>
</evidence>
<organism evidence="12 13">
    <name type="scientific">Pyricularia oryzae</name>
    <name type="common">Rice blast fungus</name>
    <name type="synonym">Magnaporthe oryzae</name>
    <dbReference type="NCBI Taxonomy" id="318829"/>
    <lineage>
        <taxon>Eukaryota</taxon>
        <taxon>Fungi</taxon>
        <taxon>Dikarya</taxon>
        <taxon>Ascomycota</taxon>
        <taxon>Pezizomycotina</taxon>
        <taxon>Sordariomycetes</taxon>
        <taxon>Sordariomycetidae</taxon>
        <taxon>Magnaporthales</taxon>
        <taxon>Pyriculariaceae</taxon>
        <taxon>Pyricularia</taxon>
    </lineage>
</organism>
<dbReference type="InterPro" id="IPR000504">
    <property type="entry name" value="RRM_dom"/>
</dbReference>
<dbReference type="GO" id="GO:0006397">
    <property type="term" value="P:mRNA processing"/>
    <property type="evidence" value="ECO:0007669"/>
    <property type="project" value="UniProtKB-UniRule"/>
</dbReference>
<keyword evidence="5 11" id="KW-0999">Mitochondrion inner membrane</keyword>
<keyword evidence="9" id="KW-0472">Membrane</keyword>
<comment type="similarity">
    <text evidence="2 11">Belongs to the YME2 family.</text>
</comment>
<evidence type="ECO:0000256" key="2">
    <source>
        <dbReference type="ARBA" id="ARBA00010320"/>
    </source>
</evidence>
<dbReference type="InterPro" id="IPR035979">
    <property type="entry name" value="RBD_domain_sf"/>
</dbReference>
<sequence length="899" mass="99841">MIGGTRLLPFRLLAFGPAATRQPTTALRRSRVTLTGAPRGIYLGLGSGSGLNINNRRWESTTATTATASSSRPKSDDVAAEVDYGHIVPRANEAALYFDNIFPLGLSAILWRRWGTDEDFSEQLLKRFEKSSFGITDPISMVKRSIPKSLPIKVTEIIPRLKDGGAFVKFSHGPETTPAEIEESLAKSLQDRPVKPWFNPFTSVRVNAVKGVPWLEDLYRLPKARLKVEFCPPKELSKDSTSTELSQEALYGLFRRYGKLSEITPQPSDSKVTPRFAHVDFVRVRDAVMARNCLHGLTISQDNSATRLRLSYEQKVKPHKIWEWTTSHPRIVIPILAALLAAFTVVVFDPIREFFVRAHVQGSFRVSNSRLYRWFKRRTADVTNSVFQRHHDKGEQAGLQALWSQRKDIIDSVQKWLLETADTFIVVQGPRGSGTKELIIDQALKGRPNVLVIDCKPIVEARGESGTIRKLAVAVGYRPVFSWANSLSSMIDLAVQGTTGVKSGFSETLESQIVKILHTTASALKKVSLEQYQKDGSGAEISEDAYLEAHPEKRAVIVIDNFLHKHDDGGLVYDKIAEWAAAMVQSNIAHVVFLTNDSSYSKSLSKSLPDRIFRQVSLGDLSASVAKKYVLGHLEGLDRDESLKDDSSEVSRDDKGAEKPSEDDIEAESKRRRDLAELDGCIDTLGGRLTDLEFLARRLKSGQSPRNAISEIVDQSSSEIIKMFLLAKKSTESTQTQWSAEQAWFLIKEIASKTSLRYNEVLLSPTFASSTTPSAADGEAAIEALAAAELVTVTSHRGRPQTIRAGRPVYQAAFTQLTQDVVLKARMNLLLLTELSKVEAKNIDKVETELALLGALPKQPREVTDRVTYLLGKLHSSQVKISELDREMAMLKGVLVHEV</sequence>
<dbReference type="InterPro" id="IPR039627">
    <property type="entry name" value="Yme2_C"/>
</dbReference>
<evidence type="ECO:0000256" key="10">
    <source>
        <dbReference type="ARBA" id="ARBA00025276"/>
    </source>
</evidence>
<dbReference type="SUPFAM" id="SSF54928">
    <property type="entry name" value="RNA-binding domain, RBD"/>
    <property type="match status" value="1"/>
</dbReference>
<dbReference type="GO" id="GO:0005743">
    <property type="term" value="C:mitochondrial inner membrane"/>
    <property type="evidence" value="ECO:0007669"/>
    <property type="project" value="UniProtKB-SubCell"/>
</dbReference>
<dbReference type="GO" id="GO:0003723">
    <property type="term" value="F:RNA binding"/>
    <property type="evidence" value="ECO:0007669"/>
    <property type="project" value="UniProtKB-UniRule"/>
</dbReference>
<dbReference type="Gene3D" id="3.30.70.330">
    <property type="match status" value="1"/>
</dbReference>
<evidence type="ECO:0000256" key="3">
    <source>
        <dbReference type="ARBA" id="ARBA00020222"/>
    </source>
</evidence>
<dbReference type="InterPro" id="IPR012677">
    <property type="entry name" value="Nucleotide-bd_a/b_plait_sf"/>
</dbReference>
<keyword evidence="7" id="KW-1133">Transmembrane helix</keyword>
<dbReference type="InterPro" id="IPR034260">
    <property type="entry name" value="Yme2_RRM"/>
</dbReference>
<keyword evidence="11" id="KW-0694">RNA-binding</keyword>
<dbReference type="Pfam" id="PF10443">
    <property type="entry name" value="RNA12"/>
    <property type="match status" value="1"/>
</dbReference>